<gene>
    <name evidence="2" type="ORF">AVDCRST_MAG40-1392</name>
</gene>
<protein>
    <submittedName>
        <fullName evidence="2">Shikimate 5-dehydrogenase I alpha</fullName>
        <ecNumber evidence="2">1.1.1.25</ecNumber>
    </submittedName>
</protein>
<proteinExistence type="predicted"/>
<dbReference type="EMBL" id="CADCTX010000438">
    <property type="protein sequence ID" value="CAA9319443.1"/>
    <property type="molecule type" value="Genomic_DNA"/>
</dbReference>
<evidence type="ECO:0000313" key="2">
    <source>
        <dbReference type="EMBL" id="CAA9319443.1"/>
    </source>
</evidence>
<organism evidence="2">
    <name type="scientific">uncultured Gemmatimonadaceae bacterium</name>
    <dbReference type="NCBI Taxonomy" id="246130"/>
    <lineage>
        <taxon>Bacteria</taxon>
        <taxon>Pseudomonadati</taxon>
        <taxon>Gemmatimonadota</taxon>
        <taxon>Gemmatimonadia</taxon>
        <taxon>Gemmatimonadales</taxon>
        <taxon>Gemmatimonadaceae</taxon>
        <taxon>environmental samples</taxon>
    </lineage>
</organism>
<feature type="non-terminal residue" evidence="2">
    <location>
        <position position="57"/>
    </location>
</feature>
<dbReference type="GO" id="GO:0004764">
    <property type="term" value="F:shikimate 3-dehydrogenase (NADP+) activity"/>
    <property type="evidence" value="ECO:0007669"/>
    <property type="project" value="UniProtKB-EC"/>
</dbReference>
<keyword evidence="2" id="KW-0560">Oxidoreductase</keyword>
<dbReference type="EC" id="1.1.1.25" evidence="2"/>
<feature type="region of interest" description="Disordered" evidence="1">
    <location>
        <begin position="23"/>
        <end position="57"/>
    </location>
</feature>
<sequence length="57" mass="5882">ARRGARRARAAVALPQAAAAARALRRDGAGARSGGLPRDQRHDPAQGGGARARRRGD</sequence>
<dbReference type="AlphaFoldDB" id="A0A6J4L134"/>
<name>A0A6J4L134_9BACT</name>
<evidence type="ECO:0000256" key="1">
    <source>
        <dbReference type="SAM" id="MobiDB-lite"/>
    </source>
</evidence>
<accession>A0A6J4L134</accession>
<feature type="non-terminal residue" evidence="2">
    <location>
        <position position="1"/>
    </location>
</feature>
<reference evidence="2" key="1">
    <citation type="submission" date="2020-02" db="EMBL/GenBank/DDBJ databases">
        <authorList>
            <person name="Meier V. D."/>
        </authorList>
    </citation>
    <scope>NUCLEOTIDE SEQUENCE</scope>
    <source>
        <strain evidence="2">AVDCRST_MAG40</strain>
    </source>
</reference>